<dbReference type="GO" id="GO:0016758">
    <property type="term" value="F:hexosyltransferase activity"/>
    <property type="evidence" value="ECO:0007669"/>
    <property type="project" value="UniProtKB-ARBA"/>
</dbReference>
<reference evidence="2 3" key="1">
    <citation type="submission" date="2019-03" db="EMBL/GenBank/DDBJ databases">
        <title>Jiella endophytica sp. nov., a novel endophytic bacterium isolated from root of Ficus microcarpa Linn. f.</title>
        <authorList>
            <person name="Tuo L."/>
        </authorList>
    </citation>
    <scope>NUCLEOTIDE SEQUENCE [LARGE SCALE GENOMIC DNA]</scope>
    <source>
        <strain evidence="2 3">CBS5Q-3</strain>
    </source>
</reference>
<name>A0A4Y8RH43_9HYPH</name>
<protein>
    <submittedName>
        <fullName evidence="2">Glycosyltransferase family 2 protein</fullName>
    </submittedName>
</protein>
<dbReference type="Pfam" id="PF00535">
    <property type="entry name" value="Glycos_transf_2"/>
    <property type="match status" value="1"/>
</dbReference>
<feature type="domain" description="Glycosyltransferase 2-like" evidence="1">
    <location>
        <begin position="28"/>
        <end position="199"/>
    </location>
</feature>
<proteinExistence type="predicted"/>
<keyword evidence="3" id="KW-1185">Reference proteome</keyword>
<accession>A0A4Y8RH43</accession>
<dbReference type="Proteomes" id="UP000298179">
    <property type="component" value="Unassembled WGS sequence"/>
</dbReference>
<dbReference type="Gene3D" id="3.90.550.10">
    <property type="entry name" value="Spore Coat Polysaccharide Biosynthesis Protein SpsA, Chain A"/>
    <property type="match status" value="1"/>
</dbReference>
<keyword evidence="2" id="KW-0808">Transferase</keyword>
<dbReference type="CDD" id="cd00761">
    <property type="entry name" value="Glyco_tranf_GTA_type"/>
    <property type="match status" value="1"/>
</dbReference>
<dbReference type="RefSeq" id="WP_134762694.1">
    <property type="nucleotide sequence ID" value="NZ_SOZD01000004.1"/>
</dbReference>
<sequence length="438" mass="49937">MTITVDPARLSAASALEGPEAPTDVVLSLCVPTYNRARFLEHLFPHIREASQVFDFSYEIVVSDNASPDDTAEVVARFKAEGLPIRYFRQEENKRLSNQFSAFRHARGEFLVYLADDDLMIPEALADNIRFMMENPQIRVVYTPFEIYDALNGERHCLFYHLRKPVEVFQPGQEVDLLKMLVENHVMPEIGIYRAEAVRQLVSAPQFCYWAFAYLATMVSQGPVAFRDVPYYRSVTLTPVMPNRHQEGTHDNLYNWDAFRGGLEFMVFSLLKRLGLTPDRELQRIFRDMVDSFLSMRMHVSLRLWLGRRDYLKAYELITRLSYLNPASVRNIAGVEQLLPLVRAQVLAQLANGIAEIDRLILDGIDDVSGFETTLRDLGLKDHIAVVASSTVGAADDTPKERSFVFLRDEARRAHFMGEGFEKGLIVSTGDIESNFPI</sequence>
<dbReference type="InterPro" id="IPR001173">
    <property type="entry name" value="Glyco_trans_2-like"/>
</dbReference>
<organism evidence="2 3">
    <name type="scientific">Jiella endophytica</name>
    <dbReference type="NCBI Taxonomy" id="2558362"/>
    <lineage>
        <taxon>Bacteria</taxon>
        <taxon>Pseudomonadati</taxon>
        <taxon>Pseudomonadota</taxon>
        <taxon>Alphaproteobacteria</taxon>
        <taxon>Hyphomicrobiales</taxon>
        <taxon>Aurantimonadaceae</taxon>
        <taxon>Jiella</taxon>
    </lineage>
</organism>
<dbReference type="EMBL" id="SOZD01000004">
    <property type="protein sequence ID" value="TFF21811.1"/>
    <property type="molecule type" value="Genomic_DNA"/>
</dbReference>
<comment type="caution">
    <text evidence="2">The sequence shown here is derived from an EMBL/GenBank/DDBJ whole genome shotgun (WGS) entry which is preliminary data.</text>
</comment>
<dbReference type="PANTHER" id="PTHR22916">
    <property type="entry name" value="GLYCOSYLTRANSFERASE"/>
    <property type="match status" value="1"/>
</dbReference>
<evidence type="ECO:0000313" key="3">
    <source>
        <dbReference type="Proteomes" id="UP000298179"/>
    </source>
</evidence>
<evidence type="ECO:0000259" key="1">
    <source>
        <dbReference type="Pfam" id="PF00535"/>
    </source>
</evidence>
<gene>
    <name evidence="2" type="ORF">E3C22_14140</name>
</gene>
<dbReference type="OrthoDB" id="396512at2"/>
<dbReference type="PANTHER" id="PTHR22916:SF3">
    <property type="entry name" value="UDP-GLCNAC:BETAGAL BETA-1,3-N-ACETYLGLUCOSAMINYLTRANSFERASE-LIKE PROTEIN 1"/>
    <property type="match status" value="1"/>
</dbReference>
<evidence type="ECO:0000313" key="2">
    <source>
        <dbReference type="EMBL" id="TFF21811.1"/>
    </source>
</evidence>
<dbReference type="AlphaFoldDB" id="A0A4Y8RH43"/>
<dbReference type="InterPro" id="IPR029044">
    <property type="entry name" value="Nucleotide-diphossugar_trans"/>
</dbReference>
<dbReference type="SUPFAM" id="SSF53448">
    <property type="entry name" value="Nucleotide-diphospho-sugar transferases"/>
    <property type="match status" value="1"/>
</dbReference>